<dbReference type="PROSITE" id="PS51202">
    <property type="entry name" value="RCK_C"/>
    <property type="match status" value="1"/>
</dbReference>
<dbReference type="InterPro" id="IPR006037">
    <property type="entry name" value="RCK_C"/>
</dbReference>
<dbReference type="Pfam" id="PF02080">
    <property type="entry name" value="TrkA_C"/>
    <property type="match status" value="1"/>
</dbReference>
<evidence type="ECO:0000313" key="2">
    <source>
        <dbReference type="EMBL" id="ELZ32455.1"/>
    </source>
</evidence>
<gene>
    <name evidence="2" type="ORF">C474_06527</name>
</gene>
<dbReference type="InterPro" id="IPR036721">
    <property type="entry name" value="RCK_C_sf"/>
</dbReference>
<dbReference type="Proteomes" id="UP000011513">
    <property type="component" value="Unassembled WGS sequence"/>
</dbReference>
<organism evidence="2 3">
    <name type="scientific">Halogeometricum pallidum JCM 14848</name>
    <dbReference type="NCBI Taxonomy" id="1227487"/>
    <lineage>
        <taxon>Archaea</taxon>
        <taxon>Methanobacteriati</taxon>
        <taxon>Methanobacteriota</taxon>
        <taxon>Stenosarchaea group</taxon>
        <taxon>Halobacteria</taxon>
        <taxon>Halobacteriales</taxon>
        <taxon>Haloferacaceae</taxon>
        <taxon>Halogeometricum</taxon>
    </lineage>
</organism>
<dbReference type="AlphaFoldDB" id="M0DAE5"/>
<feature type="domain" description="RCK C-terminal" evidence="1">
    <location>
        <begin position="59"/>
        <end position="147"/>
    </location>
</feature>
<accession>M0DAE5</accession>
<keyword evidence="3" id="KW-1185">Reference proteome</keyword>
<dbReference type="SUPFAM" id="SSF116726">
    <property type="entry name" value="TrkA C-terminal domain-like"/>
    <property type="match status" value="1"/>
</dbReference>
<dbReference type="GO" id="GO:0006813">
    <property type="term" value="P:potassium ion transport"/>
    <property type="evidence" value="ECO:0007669"/>
    <property type="project" value="InterPro"/>
</dbReference>
<name>M0DAE5_HALPD</name>
<dbReference type="InParanoid" id="M0DAE5"/>
<evidence type="ECO:0000259" key="1">
    <source>
        <dbReference type="PROSITE" id="PS51202"/>
    </source>
</evidence>
<reference evidence="2 3" key="1">
    <citation type="journal article" date="2014" name="PLoS Genet.">
        <title>Phylogenetically driven sequencing of extremely halophilic archaea reveals strategies for static and dynamic osmo-response.</title>
        <authorList>
            <person name="Becker E.A."/>
            <person name="Seitzer P.M."/>
            <person name="Tritt A."/>
            <person name="Larsen D."/>
            <person name="Krusor M."/>
            <person name="Yao A.I."/>
            <person name="Wu D."/>
            <person name="Madern D."/>
            <person name="Eisen J.A."/>
            <person name="Darling A.E."/>
            <person name="Facciotti M.T."/>
        </authorList>
    </citation>
    <scope>NUCLEOTIDE SEQUENCE [LARGE SCALE GENOMIC DNA]</scope>
    <source>
        <strain evidence="2 3">JCM 14848</strain>
    </source>
</reference>
<dbReference type="Gene3D" id="3.30.70.1450">
    <property type="entry name" value="Regulator of K+ conductance, C-terminal domain"/>
    <property type="match status" value="1"/>
</dbReference>
<dbReference type="GO" id="GO:0008324">
    <property type="term" value="F:monoatomic cation transmembrane transporter activity"/>
    <property type="evidence" value="ECO:0007669"/>
    <property type="project" value="InterPro"/>
</dbReference>
<dbReference type="eggNOG" id="arCOG01584">
    <property type="taxonomic scope" value="Archaea"/>
</dbReference>
<dbReference type="EMBL" id="AOIV01000011">
    <property type="protein sequence ID" value="ELZ32455.1"/>
    <property type="molecule type" value="Genomic_DNA"/>
</dbReference>
<comment type="caution">
    <text evidence="2">The sequence shown here is derived from an EMBL/GenBank/DDBJ whole genome shotgun (WGS) entry which is preliminary data.</text>
</comment>
<sequence length="149" mass="16291">MCGTGNIHITTVGEDAQELSRITRDISQLGLEIEDEHLLQHEECRPNHTFGPDGRRGRKSIADFMSLSGGAEVVEVSVTHDAKIEGMTLQEANERSVIAPKVLVVSVERDENIITPRGNTHIRADDLVTLFARGGFPEETIAAFSGDLQ</sequence>
<evidence type="ECO:0000313" key="3">
    <source>
        <dbReference type="Proteomes" id="UP000011513"/>
    </source>
</evidence>
<proteinExistence type="predicted"/>
<protein>
    <submittedName>
        <fullName evidence="2">Transcriptional regulator, AsnC family protein</fullName>
    </submittedName>
</protein>